<dbReference type="Proteomes" id="UP001162131">
    <property type="component" value="Unassembled WGS sequence"/>
</dbReference>
<organism evidence="3 4">
    <name type="scientific">Blepharisma stoltei</name>
    <dbReference type="NCBI Taxonomy" id="1481888"/>
    <lineage>
        <taxon>Eukaryota</taxon>
        <taxon>Sar</taxon>
        <taxon>Alveolata</taxon>
        <taxon>Ciliophora</taxon>
        <taxon>Postciliodesmatophora</taxon>
        <taxon>Heterotrichea</taxon>
        <taxon>Heterotrichida</taxon>
        <taxon>Blepharismidae</taxon>
        <taxon>Blepharisma</taxon>
    </lineage>
</organism>
<keyword evidence="4" id="KW-1185">Reference proteome</keyword>
<evidence type="ECO:0000256" key="1">
    <source>
        <dbReference type="SAM" id="Coils"/>
    </source>
</evidence>
<dbReference type="AlphaFoldDB" id="A0AAU9K7E4"/>
<feature type="coiled-coil region" evidence="1">
    <location>
        <begin position="61"/>
        <end position="95"/>
    </location>
</feature>
<keyword evidence="1" id="KW-0175">Coiled coil</keyword>
<evidence type="ECO:0000313" key="4">
    <source>
        <dbReference type="Proteomes" id="UP001162131"/>
    </source>
</evidence>
<name>A0AAU9K7E4_9CILI</name>
<sequence length="210" mass="24368">MHSPQMKPTTRVQTSSFQGKKPSKKTLTIAPEMDASLHILLAKSPVTSSTHKSPSKWAESNEDLNEMCRRLLEEQQKLKQQLKDQEILIHKLRGESRSQLSRYKEPLKMFQEAVSNLEKDRKVKELLLRRSETPTSISSVSNKFKLPEVKLRSERCVSLNVRNMSPGNEENFTFRPGNSSAKSPSRHIRFPYDVFSKRIKRKRYLSNQIE</sequence>
<protein>
    <submittedName>
        <fullName evidence="3">Uncharacterized protein</fullName>
    </submittedName>
</protein>
<evidence type="ECO:0000313" key="3">
    <source>
        <dbReference type="EMBL" id="CAG9329889.1"/>
    </source>
</evidence>
<reference evidence="3" key="1">
    <citation type="submission" date="2021-09" db="EMBL/GenBank/DDBJ databases">
        <authorList>
            <consortium name="AG Swart"/>
            <person name="Singh M."/>
            <person name="Singh A."/>
            <person name="Seah K."/>
            <person name="Emmerich C."/>
        </authorList>
    </citation>
    <scope>NUCLEOTIDE SEQUENCE</scope>
    <source>
        <strain evidence="3">ATCC30299</strain>
    </source>
</reference>
<dbReference type="EMBL" id="CAJZBQ010000050">
    <property type="protein sequence ID" value="CAG9329889.1"/>
    <property type="molecule type" value="Genomic_DNA"/>
</dbReference>
<comment type="caution">
    <text evidence="3">The sequence shown here is derived from an EMBL/GenBank/DDBJ whole genome shotgun (WGS) entry which is preliminary data.</text>
</comment>
<feature type="region of interest" description="Disordered" evidence="2">
    <location>
        <begin position="1"/>
        <end position="26"/>
    </location>
</feature>
<proteinExistence type="predicted"/>
<gene>
    <name evidence="3" type="ORF">BSTOLATCC_MIC50005</name>
</gene>
<evidence type="ECO:0000256" key="2">
    <source>
        <dbReference type="SAM" id="MobiDB-lite"/>
    </source>
</evidence>
<accession>A0AAU9K7E4</accession>
<feature type="compositionally biased region" description="Polar residues" evidence="2">
    <location>
        <begin position="1"/>
        <end position="18"/>
    </location>
</feature>